<evidence type="ECO:0000313" key="2">
    <source>
        <dbReference type="EMBL" id="TVU48014.1"/>
    </source>
</evidence>
<evidence type="ECO:0000313" key="3">
    <source>
        <dbReference type="Proteomes" id="UP000324897"/>
    </source>
</evidence>
<sequence>MGWLEQVSLRPTADVRHSPLLDKDNKLRTAPIYKLLVAGSDFTCPYADFVWKNCTPPRAQFFFWLLVQERIKCRTTLQTKHVVQSATCELCDATEETADHLIFHCPTAAAFWSALGFTITSCTSVRALWELSRPSSVPPRHYNTFLHLCCWMVWKHRNEFIFQSIPLSLPRLLLQCREEAYMWRCRLPRADTDVSNTWCSLFSSNM</sequence>
<reference evidence="2 3" key="1">
    <citation type="journal article" date="2019" name="Sci. Rep.">
        <title>A high-quality genome of Eragrostis curvula grass provides insights into Poaceae evolution and supports new strategies to enhance forage quality.</title>
        <authorList>
            <person name="Carballo J."/>
            <person name="Santos B.A.C.M."/>
            <person name="Zappacosta D."/>
            <person name="Garbus I."/>
            <person name="Selva J.P."/>
            <person name="Gallo C.A."/>
            <person name="Diaz A."/>
            <person name="Albertini E."/>
            <person name="Caccamo M."/>
            <person name="Echenique V."/>
        </authorList>
    </citation>
    <scope>NUCLEOTIDE SEQUENCE [LARGE SCALE GENOMIC DNA]</scope>
    <source>
        <strain evidence="3">cv. Victoria</strain>
        <tissue evidence="2">Leaf</tissue>
    </source>
</reference>
<organism evidence="2 3">
    <name type="scientific">Eragrostis curvula</name>
    <name type="common">weeping love grass</name>
    <dbReference type="NCBI Taxonomy" id="38414"/>
    <lineage>
        <taxon>Eukaryota</taxon>
        <taxon>Viridiplantae</taxon>
        <taxon>Streptophyta</taxon>
        <taxon>Embryophyta</taxon>
        <taxon>Tracheophyta</taxon>
        <taxon>Spermatophyta</taxon>
        <taxon>Magnoliopsida</taxon>
        <taxon>Liliopsida</taxon>
        <taxon>Poales</taxon>
        <taxon>Poaceae</taxon>
        <taxon>PACMAD clade</taxon>
        <taxon>Chloridoideae</taxon>
        <taxon>Eragrostideae</taxon>
        <taxon>Eragrostidinae</taxon>
        <taxon>Eragrostis</taxon>
    </lineage>
</organism>
<protein>
    <recommendedName>
        <fullName evidence="1">Reverse transcriptase zinc-binding domain-containing protein</fullName>
    </recommendedName>
</protein>
<dbReference type="Proteomes" id="UP000324897">
    <property type="component" value="Chromosome 5"/>
</dbReference>
<dbReference type="Pfam" id="PF13966">
    <property type="entry name" value="zf-RVT"/>
    <property type="match status" value="1"/>
</dbReference>
<dbReference type="OrthoDB" id="684052at2759"/>
<keyword evidence="3" id="KW-1185">Reference proteome</keyword>
<proteinExistence type="predicted"/>
<dbReference type="InterPro" id="IPR026960">
    <property type="entry name" value="RVT-Znf"/>
</dbReference>
<evidence type="ECO:0000259" key="1">
    <source>
        <dbReference type="Pfam" id="PF13966"/>
    </source>
</evidence>
<gene>
    <name evidence="2" type="ORF">EJB05_07633</name>
</gene>
<feature type="domain" description="Reverse transcriptase zinc-binding" evidence="1">
    <location>
        <begin position="32"/>
        <end position="112"/>
    </location>
</feature>
<feature type="non-terminal residue" evidence="2">
    <location>
        <position position="1"/>
    </location>
</feature>
<accession>A0A5J9WL76</accession>
<dbReference type="AlphaFoldDB" id="A0A5J9WL76"/>
<comment type="caution">
    <text evidence="2">The sequence shown here is derived from an EMBL/GenBank/DDBJ whole genome shotgun (WGS) entry which is preliminary data.</text>
</comment>
<dbReference type="Gramene" id="TVU48014">
    <property type="protein sequence ID" value="TVU48014"/>
    <property type="gene ID" value="EJB05_07633"/>
</dbReference>
<name>A0A5J9WL76_9POAL</name>
<dbReference type="EMBL" id="RWGY01000004">
    <property type="protein sequence ID" value="TVU48014.1"/>
    <property type="molecule type" value="Genomic_DNA"/>
</dbReference>